<dbReference type="Proteomes" id="UP001148629">
    <property type="component" value="Unassembled WGS sequence"/>
</dbReference>
<keyword evidence="2" id="KW-1185">Reference proteome</keyword>
<gene>
    <name evidence="1" type="ORF">NM208_g15362</name>
</gene>
<evidence type="ECO:0000313" key="1">
    <source>
        <dbReference type="EMBL" id="KAJ3512098.1"/>
    </source>
</evidence>
<proteinExistence type="predicted"/>
<dbReference type="EMBL" id="JANRMS010004076">
    <property type="protein sequence ID" value="KAJ3512098.1"/>
    <property type="molecule type" value="Genomic_DNA"/>
</dbReference>
<name>A0ACC1RGN6_9HYPO</name>
<organism evidence="1 2">
    <name type="scientific">Fusarium decemcellulare</name>
    <dbReference type="NCBI Taxonomy" id="57161"/>
    <lineage>
        <taxon>Eukaryota</taxon>
        <taxon>Fungi</taxon>
        <taxon>Dikarya</taxon>
        <taxon>Ascomycota</taxon>
        <taxon>Pezizomycotina</taxon>
        <taxon>Sordariomycetes</taxon>
        <taxon>Hypocreomycetidae</taxon>
        <taxon>Hypocreales</taxon>
        <taxon>Nectriaceae</taxon>
        <taxon>Fusarium</taxon>
        <taxon>Fusarium decemcellulare species complex</taxon>
    </lineage>
</organism>
<evidence type="ECO:0000313" key="2">
    <source>
        <dbReference type="Proteomes" id="UP001148629"/>
    </source>
</evidence>
<protein>
    <submittedName>
        <fullName evidence="1">Uncharacterized protein</fullName>
    </submittedName>
</protein>
<reference evidence="1" key="1">
    <citation type="submission" date="2022-08" db="EMBL/GenBank/DDBJ databases">
        <title>Genome Sequence of Fusarium decemcellulare.</title>
        <authorList>
            <person name="Buettner E."/>
        </authorList>
    </citation>
    <scope>NUCLEOTIDE SEQUENCE</scope>
    <source>
        <strain evidence="1">Babe19</strain>
    </source>
</reference>
<accession>A0ACC1RGN6</accession>
<sequence>MVLYIEPRCKLGSFQHNYVAAASSLLEPRSVSNRLHDHTAVLLQLPQKPRQNLVVLALVLLRLVMGLVMLSPMLSSVMSPVMSPRWQRLSTLEVDDYPADIVLIGAVLQPKLLAQFLDLGLDPRNAAA</sequence>
<comment type="caution">
    <text evidence="1">The sequence shown here is derived from an EMBL/GenBank/DDBJ whole genome shotgun (WGS) entry which is preliminary data.</text>
</comment>